<proteinExistence type="predicted"/>
<reference evidence="1" key="3">
    <citation type="journal article" date="2017" name="Nature">
        <title>Genome sequence of the progenitor of the wheat D genome Aegilops tauschii.</title>
        <authorList>
            <person name="Luo M.C."/>
            <person name="Gu Y.Q."/>
            <person name="Puiu D."/>
            <person name="Wang H."/>
            <person name="Twardziok S.O."/>
            <person name="Deal K.R."/>
            <person name="Huo N."/>
            <person name="Zhu T."/>
            <person name="Wang L."/>
            <person name="Wang Y."/>
            <person name="McGuire P.E."/>
            <person name="Liu S."/>
            <person name="Long H."/>
            <person name="Ramasamy R.K."/>
            <person name="Rodriguez J.C."/>
            <person name="Van S.L."/>
            <person name="Yuan L."/>
            <person name="Wang Z."/>
            <person name="Xia Z."/>
            <person name="Xiao L."/>
            <person name="Anderson O.D."/>
            <person name="Ouyang S."/>
            <person name="Liang Y."/>
            <person name="Zimin A.V."/>
            <person name="Pertea G."/>
            <person name="Qi P."/>
            <person name="Bennetzen J.L."/>
            <person name="Dai X."/>
            <person name="Dawson M.W."/>
            <person name="Muller H.G."/>
            <person name="Kugler K."/>
            <person name="Rivarola-Duarte L."/>
            <person name="Spannagl M."/>
            <person name="Mayer K.F.X."/>
            <person name="Lu F.H."/>
            <person name="Bevan M.W."/>
            <person name="Leroy P."/>
            <person name="Li P."/>
            <person name="You F.M."/>
            <person name="Sun Q."/>
            <person name="Liu Z."/>
            <person name="Lyons E."/>
            <person name="Wicker T."/>
            <person name="Salzberg S.L."/>
            <person name="Devos K.M."/>
            <person name="Dvorak J."/>
        </authorList>
    </citation>
    <scope>NUCLEOTIDE SEQUENCE [LARGE SCALE GENOMIC DNA]</scope>
    <source>
        <strain evidence="1">cv. AL8/78</strain>
    </source>
</reference>
<dbReference type="STRING" id="200361.A0A453CDK6"/>
<evidence type="ECO:0000313" key="1">
    <source>
        <dbReference type="EnsemblPlants" id="AET2Gv20811200.1"/>
    </source>
</evidence>
<reference evidence="1" key="5">
    <citation type="journal article" date="2021" name="G3 (Bethesda)">
        <title>Aegilops tauschii genome assembly Aet v5.0 features greater sequence contiguity and improved annotation.</title>
        <authorList>
            <person name="Wang L."/>
            <person name="Zhu T."/>
            <person name="Rodriguez J.C."/>
            <person name="Deal K.R."/>
            <person name="Dubcovsky J."/>
            <person name="McGuire P.E."/>
            <person name="Lux T."/>
            <person name="Spannagl M."/>
            <person name="Mayer K.F.X."/>
            <person name="Baldrich P."/>
            <person name="Meyers B.C."/>
            <person name="Huo N."/>
            <person name="Gu Y.Q."/>
            <person name="Zhou H."/>
            <person name="Devos K.M."/>
            <person name="Bennetzen J.L."/>
            <person name="Unver T."/>
            <person name="Budak H."/>
            <person name="Gulick P.J."/>
            <person name="Galiba G."/>
            <person name="Kalapos B."/>
            <person name="Nelson D.R."/>
            <person name="Li P."/>
            <person name="You F.M."/>
            <person name="Luo M.C."/>
            <person name="Dvorak J."/>
        </authorList>
    </citation>
    <scope>NUCLEOTIDE SEQUENCE [LARGE SCALE GENOMIC DNA]</scope>
    <source>
        <strain evidence="1">cv. AL8/78</strain>
    </source>
</reference>
<keyword evidence="2" id="KW-1185">Reference proteome</keyword>
<reference evidence="2" key="2">
    <citation type="journal article" date="2017" name="Nat. Plants">
        <title>The Aegilops tauschii genome reveals multiple impacts of transposons.</title>
        <authorList>
            <person name="Zhao G."/>
            <person name="Zou C."/>
            <person name="Li K."/>
            <person name="Wang K."/>
            <person name="Li T."/>
            <person name="Gao L."/>
            <person name="Zhang X."/>
            <person name="Wang H."/>
            <person name="Yang Z."/>
            <person name="Liu X."/>
            <person name="Jiang W."/>
            <person name="Mao L."/>
            <person name="Kong X."/>
            <person name="Jiao Y."/>
            <person name="Jia J."/>
        </authorList>
    </citation>
    <scope>NUCLEOTIDE SEQUENCE [LARGE SCALE GENOMIC DNA]</scope>
    <source>
        <strain evidence="2">cv. AL8/78</strain>
    </source>
</reference>
<dbReference type="AlphaFoldDB" id="A0A453CDK6"/>
<dbReference type="Gramene" id="AET2Gv20811200.1">
    <property type="protein sequence ID" value="AET2Gv20811200.1"/>
    <property type="gene ID" value="AET2Gv20811200"/>
</dbReference>
<protein>
    <recommendedName>
        <fullName evidence="3">Coatomer WD associated region domain-containing protein</fullName>
    </recommendedName>
</protein>
<sequence length="79" mass="8447">MKGSRRIVIGYDEGTIMIKNGCEVPVVSMENNGKIIWAKHNEIQTVNIKDVGAGNKDLNGVHGVKLNPAAMSPRSCSGP</sequence>
<dbReference type="EnsemblPlants" id="AET2Gv20811200.1">
    <property type="protein sequence ID" value="AET2Gv20811200.1"/>
    <property type="gene ID" value="AET2Gv20811200"/>
</dbReference>
<accession>A0A453CDK6</accession>
<reference evidence="2" key="1">
    <citation type="journal article" date="2014" name="Science">
        <title>Ancient hybridizations among the ancestral genomes of bread wheat.</title>
        <authorList>
            <consortium name="International Wheat Genome Sequencing Consortium,"/>
            <person name="Marcussen T."/>
            <person name="Sandve S.R."/>
            <person name="Heier L."/>
            <person name="Spannagl M."/>
            <person name="Pfeifer M."/>
            <person name="Jakobsen K.S."/>
            <person name="Wulff B.B."/>
            <person name="Steuernagel B."/>
            <person name="Mayer K.F."/>
            <person name="Olsen O.A."/>
        </authorList>
    </citation>
    <scope>NUCLEOTIDE SEQUENCE [LARGE SCALE GENOMIC DNA]</scope>
    <source>
        <strain evidence="2">cv. AL8/78</strain>
    </source>
</reference>
<reference evidence="1" key="4">
    <citation type="submission" date="2019-03" db="UniProtKB">
        <authorList>
            <consortium name="EnsemblPlants"/>
        </authorList>
    </citation>
    <scope>IDENTIFICATION</scope>
</reference>
<dbReference type="Proteomes" id="UP000015105">
    <property type="component" value="Chromosome 2D"/>
</dbReference>
<evidence type="ECO:0000313" key="2">
    <source>
        <dbReference type="Proteomes" id="UP000015105"/>
    </source>
</evidence>
<name>A0A453CDK6_AEGTS</name>
<organism evidence="1 2">
    <name type="scientific">Aegilops tauschii subsp. strangulata</name>
    <name type="common">Goatgrass</name>
    <dbReference type="NCBI Taxonomy" id="200361"/>
    <lineage>
        <taxon>Eukaryota</taxon>
        <taxon>Viridiplantae</taxon>
        <taxon>Streptophyta</taxon>
        <taxon>Embryophyta</taxon>
        <taxon>Tracheophyta</taxon>
        <taxon>Spermatophyta</taxon>
        <taxon>Magnoliopsida</taxon>
        <taxon>Liliopsida</taxon>
        <taxon>Poales</taxon>
        <taxon>Poaceae</taxon>
        <taxon>BOP clade</taxon>
        <taxon>Pooideae</taxon>
        <taxon>Triticodae</taxon>
        <taxon>Triticeae</taxon>
        <taxon>Triticinae</taxon>
        <taxon>Aegilops</taxon>
    </lineage>
</organism>
<evidence type="ECO:0008006" key="3">
    <source>
        <dbReference type="Google" id="ProtNLM"/>
    </source>
</evidence>